<feature type="transmembrane region" description="Helical" evidence="5">
    <location>
        <begin position="344"/>
        <end position="367"/>
    </location>
</feature>
<dbReference type="AlphaFoldDB" id="A0A158FUW7"/>
<dbReference type="InterPro" id="IPR051533">
    <property type="entry name" value="WaaL-like"/>
</dbReference>
<accession>A0A158FUW7</accession>
<feature type="transmembrane region" description="Helical" evidence="5">
    <location>
        <begin position="404"/>
        <end position="422"/>
    </location>
</feature>
<evidence type="ECO:0000313" key="8">
    <source>
        <dbReference type="Proteomes" id="UP000055019"/>
    </source>
</evidence>
<dbReference type="PANTHER" id="PTHR37422:SF13">
    <property type="entry name" value="LIPOPOLYSACCHARIDE BIOSYNTHESIS PROTEIN PA4999-RELATED"/>
    <property type="match status" value="1"/>
</dbReference>
<dbReference type="OrthoDB" id="9795248at2"/>
<keyword evidence="8" id="KW-1185">Reference proteome</keyword>
<proteinExistence type="predicted"/>
<feature type="transmembrane region" description="Helical" evidence="5">
    <location>
        <begin position="128"/>
        <end position="151"/>
    </location>
</feature>
<sequence>MEVTQISRLGRSGTESYQLFLARWFALLTLALIPISTAGVNVGSAAFALFALTSPEVWRRARSFLTWSSGAAAALALFIVLSLSLVYSSAGHAEAFDFLMKYRKLLFIPLLLLVFADEAGKIWARRAVWSLFATLVLSMVLAYTNNFGWTAFGPMYAPDPVRRPWVFKDHISGGLMMAFLVCLSFALAKAASGWRSKALYLVALLALINVLFVLQGRTGQVVAIAYVAIYLVVQAAQFRRYDKRSRVLASVGVAAVCVCIAAFVLYAKDRRLADTAQEVSQFETQNKNTSMGVRILFYSRSLELMAHRPIAGYGVGSVRTEFARLASKEIGGHAAMAGNPHNEFFLMGVQLGLIGVALFVWFLIAIGRECRRLAEPAKLIASGYLFAFVLGCLANSLLLNFTEGNLFVFLIGILIGTAPRIGRDGQAAQGRA</sequence>
<evidence type="ECO:0000313" key="7">
    <source>
        <dbReference type="EMBL" id="SAL23477.1"/>
    </source>
</evidence>
<evidence type="ECO:0000259" key="6">
    <source>
        <dbReference type="Pfam" id="PF04932"/>
    </source>
</evidence>
<dbReference type="InterPro" id="IPR007016">
    <property type="entry name" value="O-antigen_ligase-rel_domated"/>
</dbReference>
<organism evidence="7 8">
    <name type="scientific">Caballeronia arvi</name>
    <dbReference type="NCBI Taxonomy" id="1777135"/>
    <lineage>
        <taxon>Bacteria</taxon>
        <taxon>Pseudomonadati</taxon>
        <taxon>Pseudomonadota</taxon>
        <taxon>Betaproteobacteria</taxon>
        <taxon>Burkholderiales</taxon>
        <taxon>Burkholderiaceae</taxon>
        <taxon>Caballeronia</taxon>
    </lineage>
</organism>
<name>A0A158FUW7_9BURK</name>
<dbReference type="PANTHER" id="PTHR37422">
    <property type="entry name" value="TEICHURONIC ACID BIOSYNTHESIS PROTEIN TUAE"/>
    <property type="match status" value="1"/>
</dbReference>
<dbReference type="EMBL" id="FCOM02000002">
    <property type="protein sequence ID" value="SAL23477.1"/>
    <property type="molecule type" value="Genomic_DNA"/>
</dbReference>
<dbReference type="Pfam" id="PF04932">
    <property type="entry name" value="Wzy_C"/>
    <property type="match status" value="1"/>
</dbReference>
<comment type="caution">
    <text evidence="7">The sequence shown here is derived from an EMBL/GenBank/DDBJ whole genome shotgun (WGS) entry which is preliminary data.</text>
</comment>
<evidence type="ECO:0000256" key="2">
    <source>
        <dbReference type="ARBA" id="ARBA00022692"/>
    </source>
</evidence>
<feature type="transmembrane region" description="Helical" evidence="5">
    <location>
        <begin position="221"/>
        <end position="238"/>
    </location>
</feature>
<evidence type="ECO:0000256" key="1">
    <source>
        <dbReference type="ARBA" id="ARBA00004141"/>
    </source>
</evidence>
<feature type="transmembrane region" description="Helical" evidence="5">
    <location>
        <begin position="198"/>
        <end position="215"/>
    </location>
</feature>
<feature type="transmembrane region" description="Helical" evidence="5">
    <location>
        <begin position="64"/>
        <end position="87"/>
    </location>
</feature>
<feature type="transmembrane region" description="Helical" evidence="5">
    <location>
        <begin position="99"/>
        <end position="116"/>
    </location>
</feature>
<dbReference type="RefSeq" id="WP_061145574.1">
    <property type="nucleotide sequence ID" value="NZ_FCOM02000002.1"/>
</dbReference>
<keyword evidence="4 5" id="KW-0472">Membrane</keyword>
<comment type="subcellular location">
    <subcellularLocation>
        <location evidence="1">Membrane</location>
        <topology evidence="1">Multi-pass membrane protein</topology>
    </subcellularLocation>
</comment>
<feature type="transmembrane region" description="Helical" evidence="5">
    <location>
        <begin position="379"/>
        <end position="398"/>
    </location>
</feature>
<reference evidence="7" key="1">
    <citation type="submission" date="2016-01" db="EMBL/GenBank/DDBJ databases">
        <authorList>
            <person name="Peeters C."/>
        </authorList>
    </citation>
    <scope>NUCLEOTIDE SEQUENCE [LARGE SCALE GENOMIC DNA]</scope>
    <source>
        <strain evidence="7">LMG 29317</strain>
    </source>
</reference>
<protein>
    <submittedName>
        <fullName evidence="7">O-antigen polymerase</fullName>
    </submittedName>
</protein>
<feature type="transmembrane region" description="Helical" evidence="5">
    <location>
        <begin position="247"/>
        <end position="267"/>
    </location>
</feature>
<evidence type="ECO:0000256" key="4">
    <source>
        <dbReference type="ARBA" id="ARBA00023136"/>
    </source>
</evidence>
<dbReference type="Proteomes" id="UP000055019">
    <property type="component" value="Unassembled WGS sequence"/>
</dbReference>
<feature type="transmembrane region" description="Helical" evidence="5">
    <location>
        <begin position="24"/>
        <end position="52"/>
    </location>
</feature>
<evidence type="ECO:0000256" key="5">
    <source>
        <dbReference type="SAM" id="Phobius"/>
    </source>
</evidence>
<keyword evidence="3 5" id="KW-1133">Transmembrane helix</keyword>
<dbReference type="GO" id="GO:0016020">
    <property type="term" value="C:membrane"/>
    <property type="evidence" value="ECO:0007669"/>
    <property type="project" value="UniProtKB-SubCell"/>
</dbReference>
<feature type="domain" description="O-antigen ligase-related" evidence="6">
    <location>
        <begin position="203"/>
        <end position="360"/>
    </location>
</feature>
<evidence type="ECO:0000256" key="3">
    <source>
        <dbReference type="ARBA" id="ARBA00022989"/>
    </source>
</evidence>
<keyword evidence="2 5" id="KW-0812">Transmembrane</keyword>
<gene>
    <name evidence="7" type="ORF">AWB74_00954</name>
</gene>
<feature type="transmembrane region" description="Helical" evidence="5">
    <location>
        <begin position="171"/>
        <end position="191"/>
    </location>
</feature>